<proteinExistence type="predicted"/>
<reference evidence="2" key="2">
    <citation type="submission" date="2015-08" db="UniProtKB">
        <authorList>
            <consortium name="WormBaseParasite"/>
        </authorList>
    </citation>
    <scope>IDENTIFICATION</scope>
</reference>
<organism evidence="1 2">
    <name type="scientific">Strongyloides venezuelensis</name>
    <name type="common">Threadworm</name>
    <dbReference type="NCBI Taxonomy" id="75913"/>
    <lineage>
        <taxon>Eukaryota</taxon>
        <taxon>Metazoa</taxon>
        <taxon>Ecdysozoa</taxon>
        <taxon>Nematoda</taxon>
        <taxon>Chromadorea</taxon>
        <taxon>Rhabditida</taxon>
        <taxon>Tylenchina</taxon>
        <taxon>Panagrolaimomorpha</taxon>
        <taxon>Strongyloidoidea</taxon>
        <taxon>Strongyloididae</taxon>
        <taxon>Strongyloides</taxon>
    </lineage>
</organism>
<sequence>MCFISFVVINCKENSIRLNQLKNDLTRAKRLATIQLADQLSKGGKRSNLERVTDNFRLPQDPFSYG</sequence>
<evidence type="ECO:0000313" key="1">
    <source>
        <dbReference type="Proteomes" id="UP000035680"/>
    </source>
</evidence>
<protein>
    <submittedName>
        <fullName evidence="2">Uncharacterized protein</fullName>
    </submittedName>
</protein>
<dbReference type="WBParaSite" id="SVE_1398700.1">
    <property type="protein sequence ID" value="SVE_1398700.1"/>
    <property type="gene ID" value="SVE_1398700"/>
</dbReference>
<dbReference type="AlphaFoldDB" id="A0A0K0FSN4"/>
<reference evidence="1" key="1">
    <citation type="submission" date="2014-07" db="EMBL/GenBank/DDBJ databases">
        <authorList>
            <person name="Martin A.A"/>
            <person name="De Silva N."/>
        </authorList>
    </citation>
    <scope>NUCLEOTIDE SEQUENCE</scope>
</reference>
<name>A0A0K0FSN4_STRVS</name>
<accession>A0A0K0FSN4</accession>
<keyword evidence="1" id="KW-1185">Reference proteome</keyword>
<evidence type="ECO:0000313" key="2">
    <source>
        <dbReference type="WBParaSite" id="SVE_1398700.1"/>
    </source>
</evidence>
<dbReference type="Proteomes" id="UP000035680">
    <property type="component" value="Unassembled WGS sequence"/>
</dbReference>